<feature type="region of interest" description="Disordered" evidence="11">
    <location>
        <begin position="287"/>
        <end position="376"/>
    </location>
</feature>
<proteinExistence type="inferred from homology"/>
<dbReference type="GO" id="GO:0005794">
    <property type="term" value="C:Golgi apparatus"/>
    <property type="evidence" value="ECO:0007669"/>
    <property type="project" value="UniProtKB-SubCell"/>
</dbReference>
<feature type="region of interest" description="Disordered" evidence="11">
    <location>
        <begin position="409"/>
        <end position="464"/>
    </location>
</feature>
<comment type="subunit">
    <text evidence="9">Interacts (via N-terminus) with RHOA (GTP-bound form); this interaction links active RHOA to STK24 and STK26 kinases. Interacts with RHOB. Interacts with RHOC. Interacts (via C-terminus) with PDCD10; this interaction occurs in a Rho-independent manner. Interacts (via C-terminus) with STK24; this interaction occurs in a PDCD10-dependent and Rho-independent manner. Interacts (via C-terminus) with STK26; this interaction occurs in a PDCD10-dependent and Rho-independent manner. Interacts (via N-terminus) with 14-3-3 proteins; these interactions occur in a Rho-dependent manner.</text>
</comment>
<evidence type="ECO:0000313" key="13">
    <source>
        <dbReference type="Proteomes" id="UP000593571"/>
    </source>
</evidence>
<feature type="compositionally biased region" description="Low complexity" evidence="11">
    <location>
        <begin position="287"/>
        <end position="337"/>
    </location>
</feature>
<keyword evidence="6" id="KW-0333">Golgi apparatus</keyword>
<evidence type="ECO:0000256" key="4">
    <source>
        <dbReference type="ARBA" id="ARBA00022490"/>
    </source>
</evidence>
<feature type="region of interest" description="Disordered" evidence="11">
    <location>
        <begin position="204"/>
        <end position="266"/>
    </location>
</feature>
<accession>A0A7J8CL38</accession>
<evidence type="ECO:0000256" key="5">
    <source>
        <dbReference type="ARBA" id="ARBA00022553"/>
    </source>
</evidence>
<organism evidence="12 13">
    <name type="scientific">Rousettus aegyptiacus</name>
    <name type="common">Egyptian fruit bat</name>
    <name type="synonym">Pteropus aegyptiacus</name>
    <dbReference type="NCBI Taxonomy" id="9407"/>
    <lineage>
        <taxon>Eukaryota</taxon>
        <taxon>Metazoa</taxon>
        <taxon>Chordata</taxon>
        <taxon>Craniata</taxon>
        <taxon>Vertebrata</taxon>
        <taxon>Euteleostomi</taxon>
        <taxon>Mammalia</taxon>
        <taxon>Eutheria</taxon>
        <taxon>Laurasiatheria</taxon>
        <taxon>Chiroptera</taxon>
        <taxon>Yinpterochiroptera</taxon>
        <taxon>Pteropodoidea</taxon>
        <taxon>Pteropodidae</taxon>
        <taxon>Rousettinae</taxon>
        <taxon>Rousettus</taxon>
    </lineage>
</organism>
<evidence type="ECO:0000256" key="3">
    <source>
        <dbReference type="ARBA" id="ARBA00005744"/>
    </source>
</evidence>
<feature type="compositionally biased region" description="Low complexity" evidence="11">
    <location>
        <begin position="394"/>
        <end position="404"/>
    </location>
</feature>
<evidence type="ECO:0000256" key="8">
    <source>
        <dbReference type="ARBA" id="ARBA00054594"/>
    </source>
</evidence>
<feature type="compositionally biased region" description="Low complexity" evidence="11">
    <location>
        <begin position="245"/>
        <end position="258"/>
    </location>
</feature>
<dbReference type="PANTHER" id="PTHR15829:SF1">
    <property type="entry name" value="RHO FAMILY-INTERACTING CELL POLARIZATION REGULATOR 1"/>
    <property type="match status" value="1"/>
</dbReference>
<evidence type="ECO:0000256" key="9">
    <source>
        <dbReference type="ARBA" id="ARBA00066267"/>
    </source>
</evidence>
<feature type="region of interest" description="Disordered" evidence="11">
    <location>
        <begin position="385"/>
        <end position="404"/>
    </location>
</feature>
<evidence type="ECO:0000256" key="11">
    <source>
        <dbReference type="SAM" id="MobiDB-lite"/>
    </source>
</evidence>
<reference evidence="12 13" key="1">
    <citation type="journal article" date="2020" name="Nature">
        <title>Six reference-quality genomes reveal evolution of bat adaptations.</title>
        <authorList>
            <person name="Jebb D."/>
            <person name="Huang Z."/>
            <person name="Pippel M."/>
            <person name="Hughes G.M."/>
            <person name="Lavrichenko K."/>
            <person name="Devanna P."/>
            <person name="Winkler S."/>
            <person name="Jermiin L.S."/>
            <person name="Skirmuntt E.C."/>
            <person name="Katzourakis A."/>
            <person name="Burkitt-Gray L."/>
            <person name="Ray D.A."/>
            <person name="Sullivan K.A.M."/>
            <person name="Roscito J.G."/>
            <person name="Kirilenko B.M."/>
            <person name="Davalos L.M."/>
            <person name="Corthals A.P."/>
            <person name="Power M.L."/>
            <person name="Jones G."/>
            <person name="Ransome R.D."/>
            <person name="Dechmann D.K.N."/>
            <person name="Locatelli A.G."/>
            <person name="Puechmaille S.J."/>
            <person name="Fedrigo O."/>
            <person name="Jarvis E.D."/>
            <person name="Hiller M."/>
            <person name="Vernes S.C."/>
            <person name="Myers E.W."/>
            <person name="Teeling E.C."/>
        </authorList>
    </citation>
    <scope>NUCLEOTIDE SEQUENCE [LARGE SCALE GENOMIC DNA]</scope>
    <source>
        <strain evidence="12">MRouAeg1</strain>
        <tissue evidence="12">Muscle</tissue>
    </source>
</reference>
<feature type="region of interest" description="Disordered" evidence="11">
    <location>
        <begin position="554"/>
        <end position="584"/>
    </location>
</feature>
<feature type="compositionally biased region" description="Low complexity" evidence="11">
    <location>
        <begin position="15"/>
        <end position="30"/>
    </location>
</feature>
<evidence type="ECO:0000256" key="6">
    <source>
        <dbReference type="ARBA" id="ARBA00023034"/>
    </source>
</evidence>
<dbReference type="InterPro" id="IPR016024">
    <property type="entry name" value="ARM-type_fold"/>
</dbReference>
<dbReference type="PANTHER" id="PTHR15829">
    <property type="entry name" value="PROTEIN KINASE PKN/PRK1, EFFECTOR"/>
    <property type="match status" value="1"/>
</dbReference>
<keyword evidence="5" id="KW-0597">Phosphoprotein</keyword>
<dbReference type="InterPro" id="IPR026136">
    <property type="entry name" value="RIPOR3"/>
</dbReference>
<evidence type="ECO:0000256" key="1">
    <source>
        <dbReference type="ARBA" id="ARBA00004496"/>
    </source>
</evidence>
<dbReference type="Proteomes" id="UP000593571">
    <property type="component" value="Unassembled WGS sequence"/>
</dbReference>
<protein>
    <recommendedName>
        <fullName evidence="10">Rho family-interacting cell polarization regulator 1</fullName>
    </recommendedName>
</protein>
<keyword evidence="13" id="KW-1185">Reference proteome</keyword>
<keyword evidence="4" id="KW-0963">Cytoplasm</keyword>
<comment type="subcellular location">
    <subcellularLocation>
        <location evidence="1">Cytoplasm</location>
    </subcellularLocation>
    <subcellularLocation>
        <location evidence="2">Golgi apparatus</location>
    </subcellularLocation>
</comment>
<evidence type="ECO:0000313" key="12">
    <source>
        <dbReference type="EMBL" id="KAF6411570.1"/>
    </source>
</evidence>
<evidence type="ECO:0000256" key="7">
    <source>
        <dbReference type="ARBA" id="ARBA00023054"/>
    </source>
</evidence>
<evidence type="ECO:0000256" key="2">
    <source>
        <dbReference type="ARBA" id="ARBA00004555"/>
    </source>
</evidence>
<dbReference type="AlphaFoldDB" id="A0A7J8CL38"/>
<sequence>MLRRQEELENGTAWSLSSESSDDSSSPQLSGTARHSSAPRPLVQQPEPLPIQIAFHRPETPTSGPTDEEGAKAPTLANGHAPYSRTLSHISEASVDAALAEASVEAEGLESQGSSLPTHPNPTHGEHLGPVLPALDPGHSATSFILSTTGPAHTSTDPTPSVHVASLHKATDSSSPELPGPTHTTTSSTCSAISITSNAASLTHTVTSSTHKPKPSILTPTGLTPSAIGQGQTITSPTHKPMLSTLTTAGPTPDTTSPVQITTSPSHAVSNLTSTVTGFTIKPMLSTFTTTGPATPSATGPAQPTKSPTHTTTKSTYTTASPTHTTTSPTHTTASSTHKARMSTHTTTSPTPNAKSPVQTTRSPTHPVTSPTLISVSPSTSLDLAMLPSNSAHTDPTLPGTDPLTCNHSASTSCTEADPTVPSASYPSPACTSWEPITSPSPDPPEPVLRSPSPPPSPLIPMPQHSDLSLAVAAQAPVTGAAGGAGDRRLEEALGALMAALDDYRGQFPELQGLEQEVVRLESLLMQKQGLTRSRASSLSITVEHALESFSFLNEDEDEDNDGPGDRVPSSPVPGAEDTLDSPIARPLSTECPALDTALVQHLYHCSRLLLKLGIFGPLRCQEAWALERLLREARVLEAVCELSRRWDIPATSAQEVVQFSASQPGFLTFWDQCTEGLGPFICPVERVLLTFCNQYGARLSLRQPGLAEAVCVKFLEDALGQKLPRRPQPGPGEQLTVFQFWSYVETLDSPSMDAYVTETAEEVLLVRNLNSDDQAVVLKALRLAPEGRLRRDGLRALSSLLVHGNNKVMAAVSTQLRSLSLGPAFRERALLCFLEQLEDEDVQMRVAGCLALGCIKAPEGIEPLVYLCQTDTEVVREAARQSLQQCGEEGQSAHRRLEESLDALPRIFGPGSMASTAF</sequence>
<feature type="region of interest" description="Disordered" evidence="11">
    <location>
        <begin position="99"/>
        <end position="189"/>
    </location>
</feature>
<dbReference type="Gene3D" id="1.25.10.10">
    <property type="entry name" value="Leucine-rich Repeat Variant"/>
    <property type="match status" value="1"/>
</dbReference>
<feature type="region of interest" description="Disordered" evidence="11">
    <location>
        <begin position="1"/>
        <end position="82"/>
    </location>
</feature>
<evidence type="ECO:0000256" key="10">
    <source>
        <dbReference type="ARBA" id="ARBA00071216"/>
    </source>
</evidence>
<comment type="similarity">
    <text evidence="3">Belongs to the RIPOR family.</text>
</comment>
<feature type="compositionally biased region" description="Polar residues" evidence="11">
    <location>
        <begin position="140"/>
        <end position="159"/>
    </location>
</feature>
<dbReference type="EMBL" id="JACASE010000014">
    <property type="protein sequence ID" value="KAF6411570.1"/>
    <property type="molecule type" value="Genomic_DNA"/>
</dbReference>
<feature type="compositionally biased region" description="Polar residues" evidence="11">
    <location>
        <begin position="343"/>
        <end position="376"/>
    </location>
</feature>
<name>A0A7J8CL38_ROUAE</name>
<dbReference type="FunFam" id="1.25.10.10:FF:000089">
    <property type="entry name" value="Rho family-interacting cell polarization regulator 1"/>
    <property type="match status" value="1"/>
</dbReference>
<dbReference type="SUPFAM" id="SSF48371">
    <property type="entry name" value="ARM repeat"/>
    <property type="match status" value="1"/>
</dbReference>
<comment type="caution">
    <text evidence="12">The sequence shown here is derived from an EMBL/GenBank/DDBJ whole genome shotgun (WGS) entry which is preliminary data.</text>
</comment>
<feature type="compositionally biased region" description="Pro residues" evidence="11">
    <location>
        <begin position="439"/>
        <end position="461"/>
    </location>
</feature>
<feature type="compositionally biased region" description="Polar residues" evidence="11">
    <location>
        <begin position="218"/>
        <end position="238"/>
    </location>
</feature>
<keyword evidence="7" id="KW-0175">Coiled coil</keyword>
<comment type="function">
    <text evidence="8">Downstream effector protein for Rho-type small GTPases that plays a role in cell polarity and directional migration. Acts as an adapter protein, linking active Rho proteins to STK24 and STK26 kinases, and hence positively regulates Golgi reorientation in polarized cell migration upon Rho activation. Involved in the subcellular relocation of STK26 from the Golgi to cytoplasm punctae in a Rho- and PDCD10-dependent manner upon serum stimulation.</text>
</comment>
<gene>
    <name evidence="12" type="ORF">HJG63_016723</name>
</gene>
<dbReference type="InterPro" id="IPR011989">
    <property type="entry name" value="ARM-like"/>
</dbReference>
<feature type="compositionally biased region" description="Acidic residues" evidence="11">
    <location>
        <begin position="554"/>
        <end position="563"/>
    </location>
</feature>